<sequence>MNKVISSRFDIINAFINIYVEKEKSFDISKLCIYNQNEKYVTESLTGNTVIFLFCGYKKVEDLTIQPYIKSPNKSQEVAVCASFDKELHCSEGFCGMYQREIYDVTNQTLLKERKFMCPHQIIGFLYTEMESFNSYQNFNISIKNAARKLKSDCSISKDYYFHGDLRKYNNDSNIKCKSENDYCVYISLNIPALAIGSFHSCSKDVSSMLTEIFDSRLDLIEMFSNYKNELTNIFDADYFCKYHNNTLYSNESITGTLKIFTYCHSQKVDYDLTKMIIFNPPSFSATPVQCSTGDKWNNCSEGYCSIFQVSYITEPLNFQQHITEYGCPYQIYNVLTDLQQDSFLYSSIRNDMYKLGETCAKITQLQKTVINGTHTYYLYINCYEPSKVGVQIPPDIPKLNGTNNHSTNSNPTDNKALRSNSLNNIINILLLILTLFK</sequence>
<protein>
    <submittedName>
        <fullName evidence="2">6-cysteine protein</fullName>
    </submittedName>
</protein>
<evidence type="ECO:0000313" key="2">
    <source>
        <dbReference type="WBParaSite" id="PTRK_0000568700.1"/>
    </source>
</evidence>
<dbReference type="STRING" id="131310.A0A0N4ZDM7"/>
<dbReference type="AlphaFoldDB" id="A0A0N4ZDM7"/>
<organism evidence="1 2">
    <name type="scientific">Parastrongyloides trichosuri</name>
    <name type="common">Possum-specific nematode worm</name>
    <dbReference type="NCBI Taxonomy" id="131310"/>
    <lineage>
        <taxon>Eukaryota</taxon>
        <taxon>Metazoa</taxon>
        <taxon>Ecdysozoa</taxon>
        <taxon>Nematoda</taxon>
        <taxon>Chromadorea</taxon>
        <taxon>Rhabditida</taxon>
        <taxon>Tylenchina</taxon>
        <taxon>Panagrolaimomorpha</taxon>
        <taxon>Strongyloidoidea</taxon>
        <taxon>Strongyloididae</taxon>
        <taxon>Parastrongyloides</taxon>
    </lineage>
</organism>
<evidence type="ECO:0000313" key="1">
    <source>
        <dbReference type="Proteomes" id="UP000038045"/>
    </source>
</evidence>
<reference evidence="2" key="1">
    <citation type="submission" date="2017-02" db="UniProtKB">
        <authorList>
            <consortium name="WormBaseParasite"/>
        </authorList>
    </citation>
    <scope>IDENTIFICATION</scope>
</reference>
<accession>A0A0N4ZDM7</accession>
<keyword evidence="1" id="KW-1185">Reference proteome</keyword>
<name>A0A0N4ZDM7_PARTI</name>
<dbReference type="Proteomes" id="UP000038045">
    <property type="component" value="Unplaced"/>
</dbReference>
<proteinExistence type="predicted"/>
<dbReference type="WBParaSite" id="PTRK_0000568700.1">
    <property type="protein sequence ID" value="PTRK_0000568700.1"/>
    <property type="gene ID" value="PTRK_0000568700"/>
</dbReference>